<evidence type="ECO:0000313" key="2">
    <source>
        <dbReference type="EMBL" id="KAK4009455.1"/>
    </source>
</evidence>
<reference evidence="2 3" key="1">
    <citation type="journal article" date="2023" name="Nucleic Acids Res.">
        <title>The hologenome of Daphnia magna reveals possible DNA methylation and microbiome-mediated evolution of the host genome.</title>
        <authorList>
            <person name="Chaturvedi A."/>
            <person name="Li X."/>
            <person name="Dhandapani V."/>
            <person name="Marshall H."/>
            <person name="Kissane S."/>
            <person name="Cuenca-Cambronero M."/>
            <person name="Asole G."/>
            <person name="Calvet F."/>
            <person name="Ruiz-Romero M."/>
            <person name="Marangio P."/>
            <person name="Guigo R."/>
            <person name="Rago D."/>
            <person name="Mirbahai L."/>
            <person name="Eastwood N."/>
            <person name="Colbourne J.K."/>
            <person name="Zhou J."/>
            <person name="Mallon E."/>
            <person name="Orsini L."/>
        </authorList>
    </citation>
    <scope>NUCLEOTIDE SEQUENCE [LARGE SCALE GENOMIC DNA]</scope>
    <source>
        <strain evidence="2">LRV0_1</strain>
    </source>
</reference>
<gene>
    <name evidence="2" type="ORF">OUZ56_018568</name>
</gene>
<organism evidence="2 3">
    <name type="scientific">Daphnia magna</name>
    <dbReference type="NCBI Taxonomy" id="35525"/>
    <lineage>
        <taxon>Eukaryota</taxon>
        <taxon>Metazoa</taxon>
        <taxon>Ecdysozoa</taxon>
        <taxon>Arthropoda</taxon>
        <taxon>Crustacea</taxon>
        <taxon>Branchiopoda</taxon>
        <taxon>Diplostraca</taxon>
        <taxon>Cladocera</taxon>
        <taxon>Anomopoda</taxon>
        <taxon>Daphniidae</taxon>
        <taxon>Daphnia</taxon>
    </lineage>
</organism>
<dbReference type="EMBL" id="JAOYFB010000003">
    <property type="protein sequence ID" value="KAK4009455.1"/>
    <property type="molecule type" value="Genomic_DNA"/>
</dbReference>
<proteinExistence type="predicted"/>
<accession>A0ABQ9Z981</accession>
<evidence type="ECO:0000313" key="3">
    <source>
        <dbReference type="Proteomes" id="UP001234178"/>
    </source>
</evidence>
<feature type="chain" id="PRO_5047246170" evidence="1">
    <location>
        <begin position="24"/>
        <end position="250"/>
    </location>
</feature>
<keyword evidence="3" id="KW-1185">Reference proteome</keyword>
<name>A0ABQ9Z981_9CRUS</name>
<comment type="caution">
    <text evidence="2">The sequence shown here is derived from an EMBL/GenBank/DDBJ whole genome shotgun (WGS) entry which is preliminary data.</text>
</comment>
<feature type="signal peptide" evidence="1">
    <location>
        <begin position="1"/>
        <end position="23"/>
    </location>
</feature>
<evidence type="ECO:0000256" key="1">
    <source>
        <dbReference type="SAM" id="SignalP"/>
    </source>
</evidence>
<protein>
    <submittedName>
        <fullName evidence="2">Uncharacterized protein</fullName>
    </submittedName>
</protein>
<sequence length="250" mass="28519">MNKILLRRRCGWITLMITIPGDAACPGTPPLQGIPAGWATDAPPPNTYVEFLDWCQQRIEQMIRELRIRIALQMSPMPFLLLLCLFYLRARAHETTVWDCAEPLNVGIIQFPDADCKPKTNVTSADSVRYAIYSDERAACGMNEMTLTDDKYEPQTVGYWMRTIEKEILNCALEQVQLHQQMEDEGFSTPIGKASTAAGTLAHNHLTLVKDTTYTHKLRMVESETGTLMMKSESEKFFRLLDNDRQLDFH</sequence>
<keyword evidence="1" id="KW-0732">Signal</keyword>
<dbReference type="Proteomes" id="UP001234178">
    <property type="component" value="Unassembled WGS sequence"/>
</dbReference>